<comment type="caution">
    <text evidence="1">The sequence shown here is derived from an EMBL/GenBank/DDBJ whole genome shotgun (WGS) entry which is preliminary data.</text>
</comment>
<dbReference type="Proteomes" id="UP001234297">
    <property type="component" value="Chromosome 2"/>
</dbReference>
<gene>
    <name evidence="1" type="ORF">MRB53_005805</name>
</gene>
<organism evidence="1 2">
    <name type="scientific">Persea americana</name>
    <name type="common">Avocado</name>
    <dbReference type="NCBI Taxonomy" id="3435"/>
    <lineage>
        <taxon>Eukaryota</taxon>
        <taxon>Viridiplantae</taxon>
        <taxon>Streptophyta</taxon>
        <taxon>Embryophyta</taxon>
        <taxon>Tracheophyta</taxon>
        <taxon>Spermatophyta</taxon>
        <taxon>Magnoliopsida</taxon>
        <taxon>Magnoliidae</taxon>
        <taxon>Laurales</taxon>
        <taxon>Lauraceae</taxon>
        <taxon>Persea</taxon>
    </lineage>
</organism>
<keyword evidence="2" id="KW-1185">Reference proteome</keyword>
<evidence type="ECO:0000313" key="2">
    <source>
        <dbReference type="Proteomes" id="UP001234297"/>
    </source>
</evidence>
<dbReference type="EMBL" id="CM056810">
    <property type="protein sequence ID" value="KAJ8644057.1"/>
    <property type="molecule type" value="Genomic_DNA"/>
</dbReference>
<sequence>MRNNRRGSFRHMQRTRKRPDALQENHPVRILLAVIGIRLRGLRQKVQEMSAAADLIHAPASSLHPTTAPWRFSTWAFDIIGPLVPTVENT</sequence>
<reference evidence="1 2" key="1">
    <citation type="journal article" date="2022" name="Hortic Res">
        <title>A haplotype resolved chromosomal level avocado genome allows analysis of novel avocado genes.</title>
        <authorList>
            <person name="Nath O."/>
            <person name="Fletcher S.J."/>
            <person name="Hayward A."/>
            <person name="Shaw L.M."/>
            <person name="Masouleh A.K."/>
            <person name="Furtado A."/>
            <person name="Henry R.J."/>
            <person name="Mitter N."/>
        </authorList>
    </citation>
    <scope>NUCLEOTIDE SEQUENCE [LARGE SCALE GENOMIC DNA]</scope>
    <source>
        <strain evidence="2">cv. Hass</strain>
    </source>
</reference>
<proteinExistence type="predicted"/>
<accession>A0ACC2MFZ7</accession>
<evidence type="ECO:0000313" key="1">
    <source>
        <dbReference type="EMBL" id="KAJ8644057.1"/>
    </source>
</evidence>
<name>A0ACC2MFZ7_PERAE</name>
<protein>
    <submittedName>
        <fullName evidence="1">Uncharacterized protein</fullName>
    </submittedName>
</protein>